<dbReference type="Pfam" id="PF12279">
    <property type="entry name" value="DUF3619"/>
    <property type="match status" value="1"/>
</dbReference>
<gene>
    <name evidence="2" type="ORF">QJT80_05410</name>
</gene>
<organism evidence="2">
    <name type="scientific">Candidatus Thiocaldithrix dubininis</name>
    <dbReference type="NCBI Taxonomy" id="3080823"/>
    <lineage>
        <taxon>Bacteria</taxon>
        <taxon>Pseudomonadati</taxon>
        <taxon>Pseudomonadota</taxon>
        <taxon>Gammaproteobacteria</taxon>
        <taxon>Thiotrichales</taxon>
        <taxon>Thiotrichaceae</taxon>
        <taxon>Candidatus Thiocaldithrix</taxon>
    </lineage>
</organism>
<dbReference type="EMBL" id="CP124755">
    <property type="protein sequence ID" value="WGZ91918.1"/>
    <property type="molecule type" value="Genomic_DNA"/>
</dbReference>
<feature type="transmembrane region" description="Helical" evidence="1">
    <location>
        <begin position="55"/>
        <end position="73"/>
    </location>
</feature>
<reference evidence="2" key="2">
    <citation type="submission" date="2023-04" db="EMBL/GenBank/DDBJ databases">
        <authorList>
            <person name="Beletskiy A.V."/>
            <person name="Mardanov A.V."/>
            <person name="Ravin N.V."/>
        </authorList>
    </citation>
    <scope>NUCLEOTIDE SEQUENCE</scope>
    <source>
        <strain evidence="2">GKL-01</strain>
    </source>
</reference>
<keyword evidence="1" id="KW-1133">Transmembrane helix</keyword>
<evidence type="ECO:0000256" key="1">
    <source>
        <dbReference type="SAM" id="Phobius"/>
    </source>
</evidence>
<dbReference type="Proteomes" id="UP001300672">
    <property type="component" value="Chromosome"/>
</dbReference>
<dbReference type="AlphaFoldDB" id="A0AA95H9E7"/>
<protein>
    <submittedName>
        <fullName evidence="2">DUF3619 family protein</fullName>
    </submittedName>
</protein>
<keyword evidence="1" id="KW-0472">Membrane</keyword>
<dbReference type="KEGG" id="tdu:QJT80_05410"/>
<accession>A0AA95H9E7</accession>
<reference evidence="2" key="1">
    <citation type="journal article" date="2023" name="Int. J. Mol. Sci.">
        <title>Metagenomics Revealed a New Genus 'Candidatus Thiocaldithrix dubininis' gen. nov., sp. nov. and a New Species 'Candidatus Thiothrix putei' sp. nov. in the Family Thiotrichaceae, Some Members of Which Have Traits of Both Na+- and H+-Motive Energetics.</title>
        <authorList>
            <person name="Ravin N.V."/>
            <person name="Muntyan M.S."/>
            <person name="Smolyakov D.D."/>
            <person name="Rudenko T.S."/>
            <person name="Beletsky A.V."/>
            <person name="Mardanov A.V."/>
            <person name="Grabovich M.Y."/>
        </authorList>
    </citation>
    <scope>NUCLEOTIDE SEQUENCE</scope>
    <source>
        <strain evidence="2">GKL-01</strain>
    </source>
</reference>
<keyword evidence="1" id="KW-0812">Transmembrane</keyword>
<proteinExistence type="predicted"/>
<name>A0AA95H9E7_9GAMM</name>
<sequence>MTHKWNDERLAQVIRQSLDVAEQELDSATRQRLYRMRQQALQPRRRLSQFFTSPSYSWVTASIGLVTLSLILWGMPLQPEPKSAVTTAPHISQTGTEAKYTESELNNMDVIMSNEEFDFLENLDMYEWLATHV</sequence>
<evidence type="ECO:0000313" key="2">
    <source>
        <dbReference type="EMBL" id="WGZ91918.1"/>
    </source>
</evidence>
<dbReference type="InterPro" id="IPR022064">
    <property type="entry name" value="DUF3619"/>
</dbReference>